<dbReference type="AlphaFoldDB" id="A0A7J8SLY1"/>
<gene>
    <name evidence="2" type="ORF">Godav_004673</name>
</gene>
<comment type="caution">
    <text evidence="2">The sequence shown here is derived from an EMBL/GenBank/DDBJ whole genome shotgun (WGS) entry which is preliminary data.</text>
</comment>
<evidence type="ECO:0000256" key="1">
    <source>
        <dbReference type="SAM" id="MobiDB-lite"/>
    </source>
</evidence>
<sequence>MEADQRHQGPTREGDRGIRR</sequence>
<feature type="region of interest" description="Disordered" evidence="1">
    <location>
        <begin position="1"/>
        <end position="20"/>
    </location>
</feature>
<evidence type="ECO:0000313" key="2">
    <source>
        <dbReference type="EMBL" id="MBA0627124.1"/>
    </source>
</evidence>
<reference evidence="2 3" key="1">
    <citation type="journal article" date="2019" name="Genome Biol. Evol.">
        <title>Insights into the evolution of the New World diploid cottons (Gossypium, subgenus Houzingenia) based on genome sequencing.</title>
        <authorList>
            <person name="Grover C.E."/>
            <person name="Arick M.A. 2nd"/>
            <person name="Thrash A."/>
            <person name="Conover J.L."/>
            <person name="Sanders W.S."/>
            <person name="Peterson D.G."/>
            <person name="Frelichowski J.E."/>
            <person name="Scheffler J.A."/>
            <person name="Scheffler B.E."/>
            <person name="Wendel J.F."/>
        </authorList>
    </citation>
    <scope>NUCLEOTIDE SEQUENCE [LARGE SCALE GENOMIC DNA]</scope>
    <source>
        <strain evidence="2">27</strain>
        <tissue evidence="2">Leaf</tissue>
    </source>
</reference>
<organism evidence="2 3">
    <name type="scientific">Gossypium davidsonii</name>
    <name type="common">Davidson's cotton</name>
    <name type="synonym">Gossypium klotzschianum subsp. davidsonii</name>
    <dbReference type="NCBI Taxonomy" id="34287"/>
    <lineage>
        <taxon>Eukaryota</taxon>
        <taxon>Viridiplantae</taxon>
        <taxon>Streptophyta</taxon>
        <taxon>Embryophyta</taxon>
        <taxon>Tracheophyta</taxon>
        <taxon>Spermatophyta</taxon>
        <taxon>Magnoliopsida</taxon>
        <taxon>eudicotyledons</taxon>
        <taxon>Gunneridae</taxon>
        <taxon>Pentapetalae</taxon>
        <taxon>rosids</taxon>
        <taxon>malvids</taxon>
        <taxon>Malvales</taxon>
        <taxon>Malvaceae</taxon>
        <taxon>Malvoideae</taxon>
        <taxon>Gossypium</taxon>
    </lineage>
</organism>
<accession>A0A7J8SLY1</accession>
<dbReference type="EMBL" id="JABFAC010000010">
    <property type="protein sequence ID" value="MBA0627124.1"/>
    <property type="molecule type" value="Genomic_DNA"/>
</dbReference>
<proteinExistence type="predicted"/>
<name>A0A7J8SLY1_GOSDV</name>
<evidence type="ECO:0000313" key="3">
    <source>
        <dbReference type="Proteomes" id="UP000593561"/>
    </source>
</evidence>
<dbReference type="Proteomes" id="UP000593561">
    <property type="component" value="Unassembled WGS sequence"/>
</dbReference>
<protein>
    <submittedName>
        <fullName evidence="2">Uncharacterized protein</fullName>
    </submittedName>
</protein>
<keyword evidence="3" id="KW-1185">Reference proteome</keyword>